<proteinExistence type="predicted"/>
<organism evidence="1">
    <name type="scientific">marine metagenome</name>
    <dbReference type="NCBI Taxonomy" id="408172"/>
    <lineage>
        <taxon>unclassified sequences</taxon>
        <taxon>metagenomes</taxon>
        <taxon>ecological metagenomes</taxon>
    </lineage>
</organism>
<protein>
    <submittedName>
        <fullName evidence="1">Uncharacterized protein</fullName>
    </submittedName>
</protein>
<gene>
    <name evidence="1" type="ORF">METZ01_LOCUS94232</name>
</gene>
<dbReference type="AlphaFoldDB" id="A0A381VNQ7"/>
<name>A0A381VNQ7_9ZZZZ</name>
<evidence type="ECO:0000313" key="1">
    <source>
        <dbReference type="EMBL" id="SVA41378.1"/>
    </source>
</evidence>
<sequence>MLDILAVVPVKIKDDMMAIRTILLHMI</sequence>
<reference evidence="1" key="1">
    <citation type="submission" date="2018-05" db="EMBL/GenBank/DDBJ databases">
        <authorList>
            <person name="Lanie J.A."/>
            <person name="Ng W.-L."/>
            <person name="Kazmierczak K.M."/>
            <person name="Andrzejewski T.M."/>
            <person name="Davidsen T.M."/>
            <person name="Wayne K.J."/>
            <person name="Tettelin H."/>
            <person name="Glass J.I."/>
            <person name="Rusch D."/>
            <person name="Podicherti R."/>
            <person name="Tsui H.-C.T."/>
            <person name="Winkler M.E."/>
        </authorList>
    </citation>
    <scope>NUCLEOTIDE SEQUENCE</scope>
</reference>
<accession>A0A381VNQ7</accession>
<dbReference type="EMBL" id="UINC01009222">
    <property type="protein sequence ID" value="SVA41378.1"/>
    <property type="molecule type" value="Genomic_DNA"/>
</dbReference>